<comment type="similarity">
    <text evidence="1">Belongs to the TolB family.</text>
</comment>
<evidence type="ECO:0000313" key="3">
    <source>
        <dbReference type="Proteomes" id="UP000256424"/>
    </source>
</evidence>
<dbReference type="RefSeq" id="WP_104762876.1">
    <property type="nucleotide sequence ID" value="NZ_FZPM01000011.1"/>
</dbReference>
<dbReference type="InterPro" id="IPR011042">
    <property type="entry name" value="6-blade_b-propeller_TolB-like"/>
</dbReference>
<protein>
    <submittedName>
        <fullName evidence="2">Tol-Pal system protein TolB</fullName>
    </submittedName>
</protein>
<evidence type="ECO:0000313" key="2">
    <source>
        <dbReference type="EMBL" id="RDU71932.1"/>
    </source>
</evidence>
<dbReference type="PANTHER" id="PTHR36842:SF1">
    <property type="entry name" value="PROTEIN TOLB"/>
    <property type="match status" value="1"/>
</dbReference>
<dbReference type="NCBIfam" id="NF003124">
    <property type="entry name" value="PRK04043.1"/>
    <property type="match status" value="1"/>
</dbReference>
<dbReference type="EMBL" id="NXLW01000009">
    <property type="protein sequence ID" value="RDU71932.1"/>
    <property type="molecule type" value="Genomic_DNA"/>
</dbReference>
<dbReference type="InterPro" id="IPR011659">
    <property type="entry name" value="WD40"/>
</dbReference>
<proteinExistence type="inferred from homology"/>
<sequence>MKLPSFLLKILWLCGFIFLLNFSYADDKTLTITTEIQNTPNIQVVSSDDSENTMKIYKMLIQDLKTLGHFNVYYDDTLTTNILKYDQAIQDYKAENIHFIAQISHRKEGKKLIGILTLRDLVANREEVTEYAQEELEAYPFIAHTMAAYLSRYIKAENADWINRYVIFSKYVDSAKSEIALADYTFTYQKTIIADGLNVFPKWANSNQREFYYTSIGHEATIYKYDLYSGKIQRILSSQGMAIVSDVSRDGSQLLMSLSPIGLSDIFLYDVKTKAVTQLTTYSGIDVNANFINDDTAFAFVSDRLGYPNIFIQELSPEGNVSQAVFRGRNNSMLATFGNYIVFSSRENSEKTSTGVNGFNIYLVSSQSDYIRKLSKTGINRIPRFSYDGDSILFLKQSNGESAIGIIRLSLNKSFLFPLKNVKIQAFDW</sequence>
<name>A0A3D8J324_9HELI</name>
<dbReference type="AlphaFoldDB" id="A0A3D8J324"/>
<keyword evidence="3" id="KW-1185">Reference proteome</keyword>
<gene>
    <name evidence="2" type="primary">tolB</name>
    <name evidence="2" type="ORF">CQA66_05565</name>
</gene>
<dbReference type="PANTHER" id="PTHR36842">
    <property type="entry name" value="PROTEIN TOLB HOMOLOG"/>
    <property type="match status" value="1"/>
</dbReference>
<dbReference type="Gene3D" id="2.120.10.30">
    <property type="entry name" value="TolB, C-terminal domain"/>
    <property type="match status" value="1"/>
</dbReference>
<reference evidence="2 3" key="1">
    <citation type="submission" date="2018-04" db="EMBL/GenBank/DDBJ databases">
        <title>Novel Campyloabacter and Helicobacter Species and Strains.</title>
        <authorList>
            <person name="Mannion A.J."/>
            <person name="Shen Z."/>
            <person name="Fox J.G."/>
        </authorList>
    </citation>
    <scope>NUCLEOTIDE SEQUENCE [LARGE SCALE GENOMIC DNA]</scope>
    <source>
        <strain evidence="2 3">MIT 97-5075</strain>
    </source>
</reference>
<dbReference type="OrthoDB" id="9815657at2"/>
<dbReference type="Pfam" id="PF07676">
    <property type="entry name" value="PD40"/>
    <property type="match status" value="1"/>
</dbReference>
<organism evidence="2 3">
    <name type="scientific">Helicobacter aurati</name>
    <dbReference type="NCBI Taxonomy" id="137778"/>
    <lineage>
        <taxon>Bacteria</taxon>
        <taxon>Pseudomonadati</taxon>
        <taxon>Campylobacterota</taxon>
        <taxon>Epsilonproteobacteria</taxon>
        <taxon>Campylobacterales</taxon>
        <taxon>Helicobacteraceae</taxon>
        <taxon>Helicobacter</taxon>
    </lineage>
</organism>
<dbReference type="Proteomes" id="UP000256424">
    <property type="component" value="Unassembled WGS sequence"/>
</dbReference>
<accession>A0A3D8J324</accession>
<dbReference type="SUPFAM" id="SSF69304">
    <property type="entry name" value="Tricorn protease N-terminal domain"/>
    <property type="match status" value="1"/>
</dbReference>
<comment type="caution">
    <text evidence="2">The sequence shown here is derived from an EMBL/GenBank/DDBJ whole genome shotgun (WGS) entry which is preliminary data.</text>
</comment>
<evidence type="ECO:0000256" key="1">
    <source>
        <dbReference type="ARBA" id="ARBA00009820"/>
    </source>
</evidence>